<gene>
    <name evidence="2" type="ORF">LCMAC101_03150</name>
</gene>
<proteinExistence type="predicted"/>
<evidence type="ECO:0000256" key="1">
    <source>
        <dbReference type="SAM" id="MobiDB-lite"/>
    </source>
</evidence>
<organism evidence="2">
    <name type="scientific">Marseillevirus LCMAC101</name>
    <dbReference type="NCBI Taxonomy" id="2506602"/>
    <lineage>
        <taxon>Viruses</taxon>
        <taxon>Varidnaviria</taxon>
        <taxon>Bamfordvirae</taxon>
        <taxon>Nucleocytoviricota</taxon>
        <taxon>Megaviricetes</taxon>
        <taxon>Pimascovirales</taxon>
        <taxon>Pimascovirales incertae sedis</taxon>
        <taxon>Marseilleviridae</taxon>
    </lineage>
</organism>
<protein>
    <submittedName>
        <fullName evidence="2">Uncharacterized protein</fullName>
    </submittedName>
</protein>
<evidence type="ECO:0000313" key="2">
    <source>
        <dbReference type="EMBL" id="QBK85720.1"/>
    </source>
</evidence>
<dbReference type="EMBL" id="MK500327">
    <property type="protein sequence ID" value="QBK85720.1"/>
    <property type="molecule type" value="Genomic_DNA"/>
</dbReference>
<feature type="compositionally biased region" description="Polar residues" evidence="1">
    <location>
        <begin position="1"/>
        <end position="12"/>
    </location>
</feature>
<name>A0A481YRW9_9VIRU</name>
<sequence length="133" mass="14222">MPSHGNASNTRAGNARESYQTEEESGREGFQHKGGYPGGGGYPGDMKGYPGDMKGYPGGGGYPGSPMMKKAGQMAGQYVPEGAGHYMQQQCHFPQAPPARCYCQPAPFTSLSGQSYFRITDAYGNSRPCPSFY</sequence>
<feature type="region of interest" description="Disordered" evidence="1">
    <location>
        <begin position="1"/>
        <end position="53"/>
    </location>
</feature>
<accession>A0A481YRW9</accession>
<reference evidence="2" key="1">
    <citation type="journal article" date="2019" name="MBio">
        <title>Virus Genomes from Deep Sea Sediments Expand the Ocean Megavirome and Support Independent Origins of Viral Gigantism.</title>
        <authorList>
            <person name="Backstrom D."/>
            <person name="Yutin N."/>
            <person name="Jorgensen S.L."/>
            <person name="Dharamshi J."/>
            <person name="Homa F."/>
            <person name="Zaremba-Niedwiedzka K."/>
            <person name="Spang A."/>
            <person name="Wolf Y.I."/>
            <person name="Koonin E.V."/>
            <person name="Ettema T.J."/>
        </authorList>
    </citation>
    <scope>NUCLEOTIDE SEQUENCE</scope>
</reference>
<feature type="compositionally biased region" description="Low complexity" evidence="1">
    <location>
        <begin position="44"/>
        <end position="53"/>
    </location>
</feature>